<evidence type="ECO:0000256" key="1">
    <source>
        <dbReference type="SAM" id="MobiDB-lite"/>
    </source>
</evidence>
<sequence length="112" mass="12968">MVLGSRKRGRDLEEDGTEFTPLSKRINNIHINNMQGMQQQNASMNLQWNNPNLSPNHSQGSSSSDCYSPSHSSNSMEYSPDLNAQQNPQYYESNKMLFNLHMERLQRRVDTY</sequence>
<name>A0A6H5I2X7_9HYME</name>
<feature type="compositionally biased region" description="Polar residues" evidence="1">
    <location>
        <begin position="25"/>
        <end position="57"/>
    </location>
</feature>
<dbReference type="EMBL" id="CADCXV010000650">
    <property type="protein sequence ID" value="CAB0031706.1"/>
    <property type="molecule type" value="Genomic_DNA"/>
</dbReference>
<dbReference type="OrthoDB" id="6365503at2759"/>
<keyword evidence="3" id="KW-1185">Reference proteome</keyword>
<reference evidence="2 3" key="1">
    <citation type="submission" date="2020-02" db="EMBL/GenBank/DDBJ databases">
        <authorList>
            <person name="Ferguson B K."/>
        </authorList>
    </citation>
    <scope>NUCLEOTIDE SEQUENCE [LARGE SCALE GENOMIC DNA]</scope>
</reference>
<accession>A0A6H5I2X7</accession>
<evidence type="ECO:0000313" key="3">
    <source>
        <dbReference type="Proteomes" id="UP000479190"/>
    </source>
</evidence>
<gene>
    <name evidence="2" type="ORF">TBRA_LOCUS3673</name>
</gene>
<organism evidence="2 3">
    <name type="scientific">Trichogramma brassicae</name>
    <dbReference type="NCBI Taxonomy" id="86971"/>
    <lineage>
        <taxon>Eukaryota</taxon>
        <taxon>Metazoa</taxon>
        <taxon>Ecdysozoa</taxon>
        <taxon>Arthropoda</taxon>
        <taxon>Hexapoda</taxon>
        <taxon>Insecta</taxon>
        <taxon>Pterygota</taxon>
        <taxon>Neoptera</taxon>
        <taxon>Endopterygota</taxon>
        <taxon>Hymenoptera</taxon>
        <taxon>Apocrita</taxon>
        <taxon>Proctotrupomorpha</taxon>
        <taxon>Chalcidoidea</taxon>
        <taxon>Trichogrammatidae</taxon>
        <taxon>Trichogramma</taxon>
    </lineage>
</organism>
<dbReference type="Proteomes" id="UP000479190">
    <property type="component" value="Unassembled WGS sequence"/>
</dbReference>
<feature type="region of interest" description="Disordered" evidence="1">
    <location>
        <begin position="1"/>
        <end position="85"/>
    </location>
</feature>
<proteinExistence type="predicted"/>
<dbReference type="AlphaFoldDB" id="A0A6H5I2X7"/>
<evidence type="ECO:0000313" key="2">
    <source>
        <dbReference type="EMBL" id="CAB0031706.1"/>
    </source>
</evidence>
<protein>
    <submittedName>
        <fullName evidence="2">Uncharacterized protein</fullName>
    </submittedName>
</protein>
<feature type="compositionally biased region" description="Low complexity" evidence="1">
    <location>
        <begin position="58"/>
        <end position="75"/>
    </location>
</feature>